<dbReference type="InterPro" id="IPR050595">
    <property type="entry name" value="Bact_response_regulator"/>
</dbReference>
<evidence type="ECO:0000259" key="3">
    <source>
        <dbReference type="PROSITE" id="PS50110"/>
    </source>
</evidence>
<keyword evidence="5" id="KW-1185">Reference proteome</keyword>
<dbReference type="Gene3D" id="3.40.50.2300">
    <property type="match status" value="1"/>
</dbReference>
<reference evidence="4 5" key="1">
    <citation type="submission" date="2021-05" db="EMBL/GenBank/DDBJ databases">
        <title>Comparative genomic studies on the polysaccharide-degrading batcterial strains of the Flammeovirga genus.</title>
        <authorList>
            <person name="Zewei F."/>
            <person name="Zheng Z."/>
            <person name="Yu L."/>
            <person name="Ruyue G."/>
            <person name="Yanhong M."/>
            <person name="Yuanyuan C."/>
            <person name="Jingyan G."/>
            <person name="Wenjun H."/>
        </authorList>
    </citation>
    <scope>NUCLEOTIDE SEQUENCE [LARGE SCALE GENOMIC DNA]</scope>
    <source>
        <strain evidence="4 5">YS10</strain>
    </source>
</reference>
<name>A0ABX8GRN9_9BACT</name>
<dbReference type="RefSeq" id="WP_144073678.1">
    <property type="nucleotide sequence ID" value="NZ_CP076128.1"/>
</dbReference>
<dbReference type="InterPro" id="IPR011006">
    <property type="entry name" value="CheY-like_superfamily"/>
</dbReference>
<dbReference type="Pfam" id="PF00072">
    <property type="entry name" value="Response_reg"/>
    <property type="match status" value="1"/>
</dbReference>
<accession>A0ABX8GRN9</accession>
<dbReference type="SMART" id="SM00448">
    <property type="entry name" value="REC"/>
    <property type="match status" value="1"/>
</dbReference>
<evidence type="ECO:0000313" key="5">
    <source>
        <dbReference type="Proteomes" id="UP000682802"/>
    </source>
</evidence>
<dbReference type="CDD" id="cd00156">
    <property type="entry name" value="REC"/>
    <property type="match status" value="1"/>
</dbReference>
<evidence type="ECO:0000256" key="2">
    <source>
        <dbReference type="PROSITE-ProRule" id="PRU00169"/>
    </source>
</evidence>
<protein>
    <submittedName>
        <fullName evidence="4">Response regulator</fullName>
    </submittedName>
</protein>
<gene>
    <name evidence="4" type="ORF">KM029_13015</name>
</gene>
<dbReference type="Proteomes" id="UP000682802">
    <property type="component" value="Chromosome 1"/>
</dbReference>
<dbReference type="PROSITE" id="PS50110">
    <property type="entry name" value="RESPONSE_REGULATORY"/>
    <property type="match status" value="1"/>
</dbReference>
<feature type="modified residue" description="4-aspartylphosphate" evidence="2">
    <location>
        <position position="57"/>
    </location>
</feature>
<sequence length="131" mass="15177">MNPRTFKVYFVEDNPTEMMLMKLALQQVQNVEAKFFKDGESLIQQFKEDPSDIVVTDLILPDIHGKEIIKILKEQNDQAKIIVMSAQEDVQMIADLQDIGIFNYIVKSDACLKYLQKTLQVACFLIEKEYN</sequence>
<dbReference type="PANTHER" id="PTHR44591:SF3">
    <property type="entry name" value="RESPONSE REGULATORY DOMAIN-CONTAINING PROTEIN"/>
    <property type="match status" value="1"/>
</dbReference>
<evidence type="ECO:0000313" key="4">
    <source>
        <dbReference type="EMBL" id="QWG06253.1"/>
    </source>
</evidence>
<keyword evidence="1 2" id="KW-0597">Phosphoprotein</keyword>
<evidence type="ECO:0000256" key="1">
    <source>
        <dbReference type="ARBA" id="ARBA00022553"/>
    </source>
</evidence>
<dbReference type="SUPFAM" id="SSF52172">
    <property type="entry name" value="CheY-like"/>
    <property type="match status" value="1"/>
</dbReference>
<dbReference type="PANTHER" id="PTHR44591">
    <property type="entry name" value="STRESS RESPONSE REGULATOR PROTEIN 1"/>
    <property type="match status" value="1"/>
</dbReference>
<feature type="domain" description="Response regulatory" evidence="3">
    <location>
        <begin position="7"/>
        <end position="122"/>
    </location>
</feature>
<proteinExistence type="predicted"/>
<dbReference type="EMBL" id="CP076128">
    <property type="protein sequence ID" value="QWG06253.1"/>
    <property type="molecule type" value="Genomic_DNA"/>
</dbReference>
<organism evidence="4 5">
    <name type="scientific">Flammeovirga kamogawensis</name>
    <dbReference type="NCBI Taxonomy" id="373891"/>
    <lineage>
        <taxon>Bacteria</taxon>
        <taxon>Pseudomonadati</taxon>
        <taxon>Bacteroidota</taxon>
        <taxon>Cytophagia</taxon>
        <taxon>Cytophagales</taxon>
        <taxon>Flammeovirgaceae</taxon>
        <taxon>Flammeovirga</taxon>
    </lineage>
</organism>
<dbReference type="InterPro" id="IPR001789">
    <property type="entry name" value="Sig_transdc_resp-reg_receiver"/>
</dbReference>